<reference evidence="3 4" key="2">
    <citation type="submission" date="2024-07" db="EMBL/GenBank/DDBJ databases">
        <authorList>
            <person name="Akdeniz Z."/>
        </authorList>
    </citation>
    <scope>NUCLEOTIDE SEQUENCE [LARGE SCALE GENOMIC DNA]</scope>
</reference>
<keyword evidence="4" id="KW-1185">Reference proteome</keyword>
<name>A0AA86NVB0_9EUKA</name>
<dbReference type="Gene3D" id="2.160.20.110">
    <property type="match status" value="1"/>
</dbReference>
<evidence type="ECO:0000313" key="3">
    <source>
        <dbReference type="EMBL" id="CAL6091526.1"/>
    </source>
</evidence>
<feature type="coiled-coil region" evidence="1">
    <location>
        <begin position="269"/>
        <end position="303"/>
    </location>
</feature>
<keyword evidence="1" id="KW-0175">Coiled coil</keyword>
<sequence>MTCVFIASGVQLSSILSESRENISLHQCFVQYRFQSYNSSGLVSIIASSLLFNITDCKLSGYNYINNDYSGYISASVVHNCAISISNFVVCAQNISQIGKDSVPIMLNGSIVESCYFCDQLYVVYGICSQQLVFGSLLNGTSYCAYPFEFVNNECVCVEGYIINISTCINILNNFNVIKNETLAQQQQVLSIQTNLDQIKNDFLAISQIIESSVINNISVLEQKLQQHISNTTNQLSIQTNQLIQYSNELDQRIYNNITALNTTIRDINDTVENNMNNYNVIVKQMQNDITTLKQQIAKCSSSTDDENYTDSQNICTISLYIFRFNINSITHQLAKSNFSGGFVFGATQQISNAYIDIDDNIYQTIEPLFQNQVQFNNIIIQIGTQNTNSGQILTNSQSIVINQVKICSKTNTTIQVAANHQLNILQQQINDIRVVDLQISFGFVMSQGNICLIGVIKGTMNIVNYQVKGSYQSSGCVALAAMISQSSIINIHQLNFQPSSYNIGNESSYLISNSNSSQIYISNTTIVIGTIYTAAIFCQIATTSTNYLQFGGVISQINSTQLNVNNIIYDTKLQYVSQNIANSGLIIGNSFFSLNQININNICLQSIVNSVTQFLQYGLLGIFEGRLFIGASSIIIISSGTSTKFGTIGILTELCINAQISDVQIYFTVKNNVGSYNSPLIGYQKALNCSVINVSIYNSTMNSSLYCGSLFGVIIKNNITIISCSVVRSNMTCGSAVGGIVGVISCQSNTTIINQMINNCNFNSGDYAGAIVGTVGDIVDGSQNPFIFTKNITISNTNVISVLYAGGLIGMSRNNPQFQFDQLTINTIRVQGQYCGLFVGKLTTGSIVMTSSQSQGENYVNGIKYCKIPAKVALGNFSENPEGYLNWEPNQIISNRIQKVIKSNYIICSF</sequence>
<reference evidence="2" key="1">
    <citation type="submission" date="2023-06" db="EMBL/GenBank/DDBJ databases">
        <authorList>
            <person name="Kurt Z."/>
        </authorList>
    </citation>
    <scope>NUCLEOTIDE SEQUENCE</scope>
</reference>
<dbReference type="Proteomes" id="UP001642409">
    <property type="component" value="Unassembled WGS sequence"/>
</dbReference>
<organism evidence="2">
    <name type="scientific">Hexamita inflata</name>
    <dbReference type="NCBI Taxonomy" id="28002"/>
    <lineage>
        <taxon>Eukaryota</taxon>
        <taxon>Metamonada</taxon>
        <taxon>Diplomonadida</taxon>
        <taxon>Hexamitidae</taxon>
        <taxon>Hexamitinae</taxon>
        <taxon>Hexamita</taxon>
    </lineage>
</organism>
<accession>A0AA86NVB0</accession>
<dbReference type="EMBL" id="CAXDID020000436">
    <property type="protein sequence ID" value="CAL6091526.1"/>
    <property type="molecule type" value="Genomic_DNA"/>
</dbReference>
<proteinExistence type="predicted"/>
<comment type="caution">
    <text evidence="2">The sequence shown here is derived from an EMBL/GenBank/DDBJ whole genome shotgun (WGS) entry which is preliminary data.</text>
</comment>
<evidence type="ECO:0000313" key="2">
    <source>
        <dbReference type="EMBL" id="CAI9926870.1"/>
    </source>
</evidence>
<evidence type="ECO:0000256" key="1">
    <source>
        <dbReference type="SAM" id="Coils"/>
    </source>
</evidence>
<dbReference type="EMBL" id="CATOUU010000377">
    <property type="protein sequence ID" value="CAI9926870.1"/>
    <property type="molecule type" value="Genomic_DNA"/>
</dbReference>
<dbReference type="AlphaFoldDB" id="A0AA86NVB0"/>
<protein>
    <submittedName>
        <fullName evidence="3">Hypothetical_protein</fullName>
    </submittedName>
</protein>
<evidence type="ECO:0000313" key="4">
    <source>
        <dbReference type="Proteomes" id="UP001642409"/>
    </source>
</evidence>
<gene>
    <name evidence="2" type="ORF">HINF_LOCUS14515</name>
    <name evidence="3" type="ORF">HINF_LOCUS65829</name>
</gene>